<evidence type="ECO:0000313" key="2">
    <source>
        <dbReference type="Proteomes" id="UP000281181"/>
    </source>
</evidence>
<organism evidence="1 2">
    <name type="scientific">Synechococcus phage S-P4</name>
    <dbReference type="NCBI Taxonomy" id="2484640"/>
    <lineage>
        <taxon>Viruses</taxon>
        <taxon>Duplodnaviria</taxon>
        <taxon>Heunggongvirae</taxon>
        <taxon>Uroviricota</taxon>
        <taxon>Caudoviricetes</taxon>
        <taxon>Pantevenvirales</taxon>
        <taxon>Kyanoviridae</taxon>
        <taxon>Leucotheavirus</taxon>
        <taxon>Leucotheavirus sp4</taxon>
    </lineage>
</organism>
<protein>
    <submittedName>
        <fullName evidence="1">Structural protein</fullName>
    </submittedName>
</protein>
<reference evidence="1 2" key="1">
    <citation type="submission" date="2018-09" db="EMBL/GenBank/DDBJ databases">
        <authorList>
            <person name="You S."/>
        </authorList>
    </citation>
    <scope>NUCLEOTIDE SEQUENCE [LARGE SCALE GENOMIC DNA]</scope>
</reference>
<sequence>MAIPNPQAAKYNSLNEFIGQFKDNDNFPSTTNLFSLHFSCPAILRSTQTQVSGTFAGQTDEVFNPERGDLRNLLLDYYAKTVNLPSKQVTSGQIVNVGSGFKYATGTAFSQINITFQVPRSQYTRNFFERWVDEMARDSNQFTEFYREYVCPRLYIFKMERGGGDLAISDPKLLSEVRRAASQGLQVLTARKNDITACWELQNVFPYNIGSIQLNNDKARVMELTVGFYYERYRFFTKDQFDSPGRPDIVLDMAETSDNIIDTNLV</sequence>
<evidence type="ECO:0000313" key="1">
    <source>
        <dbReference type="EMBL" id="AYR01968.1"/>
    </source>
</evidence>
<dbReference type="RefSeq" id="YP_009816153.1">
    <property type="nucleotide sequence ID" value="NC_048102.1"/>
</dbReference>
<keyword evidence="2" id="KW-1185">Reference proteome</keyword>
<dbReference type="EMBL" id="MH920639">
    <property type="protein sequence ID" value="AYR01968.1"/>
    <property type="molecule type" value="Genomic_DNA"/>
</dbReference>
<dbReference type="GeneID" id="55007387"/>
<accession>A0A3G3M7Q0</accession>
<proteinExistence type="predicted"/>
<name>A0A3G3M7Q0_9CAUD</name>
<dbReference type="Proteomes" id="UP000281181">
    <property type="component" value="Segment"/>
</dbReference>
<dbReference type="KEGG" id="vg:55007387"/>